<gene>
    <name evidence="2" type="ORF">BDV37DRAFT_275529</name>
</gene>
<dbReference type="OrthoDB" id="4187154at2759"/>
<name>A0A5N6HKR0_9EURO</name>
<reference evidence="2 3" key="1">
    <citation type="submission" date="2019-04" db="EMBL/GenBank/DDBJ databases">
        <authorList>
            <consortium name="DOE Joint Genome Institute"/>
            <person name="Mondo S."/>
            <person name="Kjaerbolling I."/>
            <person name="Vesth T."/>
            <person name="Frisvad J.C."/>
            <person name="Nybo J.L."/>
            <person name="Theobald S."/>
            <person name="Kildgaard S."/>
            <person name="Isbrandt T."/>
            <person name="Kuo A."/>
            <person name="Sato A."/>
            <person name="Lyhne E.K."/>
            <person name="Kogle M.E."/>
            <person name="Wiebenga A."/>
            <person name="Kun R.S."/>
            <person name="Lubbers R.J."/>
            <person name="Makela M.R."/>
            <person name="Barry K."/>
            <person name="Chovatia M."/>
            <person name="Clum A."/>
            <person name="Daum C."/>
            <person name="Haridas S."/>
            <person name="He G."/>
            <person name="LaButti K."/>
            <person name="Lipzen A."/>
            <person name="Riley R."/>
            <person name="Salamov A."/>
            <person name="Simmons B.A."/>
            <person name="Magnuson J.K."/>
            <person name="Henrissat B."/>
            <person name="Mortensen U.H."/>
            <person name="Larsen T.O."/>
            <person name="Devries R.P."/>
            <person name="Grigoriev I.V."/>
            <person name="Machida M."/>
            <person name="Baker S.E."/>
            <person name="Andersen M.R."/>
            <person name="Cantor M.N."/>
            <person name="Hua S.X."/>
        </authorList>
    </citation>
    <scope>NUCLEOTIDE SEQUENCE [LARGE SCALE GENOMIC DNA]</scope>
    <source>
        <strain evidence="2 3">CBS 119388</strain>
    </source>
</reference>
<protein>
    <submittedName>
        <fullName evidence="2">Uncharacterized protein</fullName>
    </submittedName>
</protein>
<proteinExistence type="predicted"/>
<evidence type="ECO:0000313" key="2">
    <source>
        <dbReference type="EMBL" id="KAE8399122.1"/>
    </source>
</evidence>
<dbReference type="Proteomes" id="UP000325579">
    <property type="component" value="Unassembled WGS sequence"/>
</dbReference>
<keyword evidence="3" id="KW-1185">Reference proteome</keyword>
<dbReference type="EMBL" id="ML736840">
    <property type="protein sequence ID" value="KAE8399122.1"/>
    <property type="molecule type" value="Genomic_DNA"/>
</dbReference>
<evidence type="ECO:0000313" key="3">
    <source>
        <dbReference type="Proteomes" id="UP000325579"/>
    </source>
</evidence>
<feature type="region of interest" description="Disordered" evidence="1">
    <location>
        <begin position="104"/>
        <end position="126"/>
    </location>
</feature>
<sequence>MQLSAPENCGVTPHIEIPYRIDKVVEHSQDSAPASILLANDTCQVSEFISLFNVGFSTLVHDDPPSIYKYPTLKKSDLQSLSRIAPSVFSLRYREAMQRFAASEIHRNQRKHRREHPIPRRLGHRRNTNIRLLSRHKWRY</sequence>
<dbReference type="AlphaFoldDB" id="A0A5N6HKR0"/>
<accession>A0A5N7CY37</accession>
<organism evidence="2 3">
    <name type="scientific">Aspergillus pseudonomiae</name>
    <dbReference type="NCBI Taxonomy" id="1506151"/>
    <lineage>
        <taxon>Eukaryota</taxon>
        <taxon>Fungi</taxon>
        <taxon>Dikarya</taxon>
        <taxon>Ascomycota</taxon>
        <taxon>Pezizomycotina</taxon>
        <taxon>Eurotiomycetes</taxon>
        <taxon>Eurotiomycetidae</taxon>
        <taxon>Eurotiales</taxon>
        <taxon>Aspergillaceae</taxon>
        <taxon>Aspergillus</taxon>
        <taxon>Aspergillus subgen. Circumdati</taxon>
    </lineage>
</organism>
<feature type="compositionally biased region" description="Basic residues" evidence="1">
    <location>
        <begin position="108"/>
        <end position="126"/>
    </location>
</feature>
<dbReference type="GeneID" id="43670101"/>
<accession>A0A5N6HKR0</accession>
<evidence type="ECO:0000256" key="1">
    <source>
        <dbReference type="SAM" id="MobiDB-lite"/>
    </source>
</evidence>
<dbReference type="RefSeq" id="XP_031936441.1">
    <property type="nucleotide sequence ID" value="XM_032085410.1"/>
</dbReference>